<organism evidence="1 2">
    <name type="scientific">Smallanthus sonchifolius</name>
    <dbReference type="NCBI Taxonomy" id="185202"/>
    <lineage>
        <taxon>Eukaryota</taxon>
        <taxon>Viridiplantae</taxon>
        <taxon>Streptophyta</taxon>
        <taxon>Embryophyta</taxon>
        <taxon>Tracheophyta</taxon>
        <taxon>Spermatophyta</taxon>
        <taxon>Magnoliopsida</taxon>
        <taxon>eudicotyledons</taxon>
        <taxon>Gunneridae</taxon>
        <taxon>Pentapetalae</taxon>
        <taxon>asterids</taxon>
        <taxon>campanulids</taxon>
        <taxon>Asterales</taxon>
        <taxon>Asteraceae</taxon>
        <taxon>Asteroideae</taxon>
        <taxon>Heliantheae alliance</taxon>
        <taxon>Millerieae</taxon>
        <taxon>Smallanthus</taxon>
    </lineage>
</organism>
<proteinExistence type="predicted"/>
<keyword evidence="2" id="KW-1185">Reference proteome</keyword>
<name>A0ACB9A3R0_9ASTR</name>
<evidence type="ECO:0000313" key="1">
    <source>
        <dbReference type="EMBL" id="KAI3704453.1"/>
    </source>
</evidence>
<reference evidence="1 2" key="2">
    <citation type="journal article" date="2022" name="Mol. Ecol. Resour.">
        <title>The genomes of chicory, endive, great burdock and yacon provide insights into Asteraceae paleo-polyploidization history and plant inulin production.</title>
        <authorList>
            <person name="Fan W."/>
            <person name="Wang S."/>
            <person name="Wang H."/>
            <person name="Wang A."/>
            <person name="Jiang F."/>
            <person name="Liu H."/>
            <person name="Zhao H."/>
            <person name="Xu D."/>
            <person name="Zhang Y."/>
        </authorList>
    </citation>
    <scope>NUCLEOTIDE SEQUENCE [LARGE SCALE GENOMIC DNA]</scope>
    <source>
        <strain evidence="2">cv. Yunnan</strain>
        <tissue evidence="1">Leaves</tissue>
    </source>
</reference>
<sequence length="305" mass="36347">MRTQGWRIIGLNEDYEIWEPKLPLDYKRIINTSKAKYIYLSSDILKKYLYDMISKGILLQNDTVLFSLGSNGERNEMISAKDFSYKNYTSHKWRSVPESRFPKVLKMLDSSNLKIQIKITSQFLSPSVHYKVHLIFRFCGTKKSQAKRMYVNLKYKMGNESVQAYFATWREDGWMMITLFQFLNHQKNTDFEVLLESFSRCYCGRHSVYIEGIQFQAIDNVEHEEIDKLKEVQQVFLSKLKTDKLWPIKMKVKKDHMTWFSLSQIEREKDKLLYAKKVVYDYTDVAIQSRFRGAIEFLREQISKC</sequence>
<gene>
    <name evidence="1" type="ORF">L1987_74673</name>
</gene>
<accession>A0ACB9A3R0</accession>
<dbReference type="Proteomes" id="UP001056120">
    <property type="component" value="Linkage Group LG25"/>
</dbReference>
<reference evidence="2" key="1">
    <citation type="journal article" date="2022" name="Mol. Ecol. Resour.">
        <title>The genomes of chicory, endive, great burdock and yacon provide insights into Asteraceae palaeo-polyploidization history and plant inulin production.</title>
        <authorList>
            <person name="Fan W."/>
            <person name="Wang S."/>
            <person name="Wang H."/>
            <person name="Wang A."/>
            <person name="Jiang F."/>
            <person name="Liu H."/>
            <person name="Zhao H."/>
            <person name="Xu D."/>
            <person name="Zhang Y."/>
        </authorList>
    </citation>
    <scope>NUCLEOTIDE SEQUENCE [LARGE SCALE GENOMIC DNA]</scope>
    <source>
        <strain evidence="2">cv. Yunnan</strain>
    </source>
</reference>
<comment type="caution">
    <text evidence="1">The sequence shown here is derived from an EMBL/GenBank/DDBJ whole genome shotgun (WGS) entry which is preliminary data.</text>
</comment>
<evidence type="ECO:0000313" key="2">
    <source>
        <dbReference type="Proteomes" id="UP001056120"/>
    </source>
</evidence>
<protein>
    <submittedName>
        <fullName evidence="1">Uncharacterized protein</fullName>
    </submittedName>
</protein>
<dbReference type="EMBL" id="CM042042">
    <property type="protein sequence ID" value="KAI3704453.1"/>
    <property type="molecule type" value="Genomic_DNA"/>
</dbReference>